<accession>A0A518HHE7</accession>
<dbReference type="AlphaFoldDB" id="A0A518HHE7"/>
<evidence type="ECO:0000313" key="1">
    <source>
        <dbReference type="EMBL" id="QDV40247.1"/>
    </source>
</evidence>
<dbReference type="Proteomes" id="UP000319004">
    <property type="component" value="Chromosome"/>
</dbReference>
<keyword evidence="2" id="KW-1185">Reference proteome</keyword>
<gene>
    <name evidence="1" type="ORF">Enr13x_00530</name>
</gene>
<proteinExistence type="predicted"/>
<organism evidence="1 2">
    <name type="scientific">Stieleria neptunia</name>
    <dbReference type="NCBI Taxonomy" id="2527979"/>
    <lineage>
        <taxon>Bacteria</taxon>
        <taxon>Pseudomonadati</taxon>
        <taxon>Planctomycetota</taxon>
        <taxon>Planctomycetia</taxon>
        <taxon>Pirellulales</taxon>
        <taxon>Pirellulaceae</taxon>
        <taxon>Stieleria</taxon>
    </lineage>
</organism>
<protein>
    <submittedName>
        <fullName evidence="1">Uncharacterized protein</fullName>
    </submittedName>
</protein>
<dbReference type="KEGG" id="snep:Enr13x_00530"/>
<sequence>MKRSIPLRDSQFNTRCIQSAQLLIRYRWYLFHPLHLGVNDGPR</sequence>
<evidence type="ECO:0000313" key="2">
    <source>
        <dbReference type="Proteomes" id="UP000319004"/>
    </source>
</evidence>
<reference evidence="1 2" key="1">
    <citation type="submission" date="2019-03" db="EMBL/GenBank/DDBJ databases">
        <title>Deep-cultivation of Planctomycetes and their phenomic and genomic characterization uncovers novel biology.</title>
        <authorList>
            <person name="Wiegand S."/>
            <person name="Jogler M."/>
            <person name="Boedeker C."/>
            <person name="Pinto D."/>
            <person name="Vollmers J."/>
            <person name="Rivas-Marin E."/>
            <person name="Kohn T."/>
            <person name="Peeters S.H."/>
            <person name="Heuer A."/>
            <person name="Rast P."/>
            <person name="Oberbeckmann S."/>
            <person name="Bunk B."/>
            <person name="Jeske O."/>
            <person name="Meyerdierks A."/>
            <person name="Storesund J.E."/>
            <person name="Kallscheuer N."/>
            <person name="Luecker S."/>
            <person name="Lage O.M."/>
            <person name="Pohl T."/>
            <person name="Merkel B.J."/>
            <person name="Hornburger P."/>
            <person name="Mueller R.-W."/>
            <person name="Bruemmer F."/>
            <person name="Labrenz M."/>
            <person name="Spormann A.M."/>
            <person name="Op den Camp H."/>
            <person name="Overmann J."/>
            <person name="Amann R."/>
            <person name="Jetten M.S.M."/>
            <person name="Mascher T."/>
            <person name="Medema M.H."/>
            <person name="Devos D.P."/>
            <person name="Kaster A.-K."/>
            <person name="Ovreas L."/>
            <person name="Rohde M."/>
            <person name="Galperin M.Y."/>
            <person name="Jogler C."/>
        </authorList>
    </citation>
    <scope>NUCLEOTIDE SEQUENCE [LARGE SCALE GENOMIC DNA]</scope>
    <source>
        <strain evidence="1 2">Enr13</strain>
    </source>
</reference>
<dbReference type="EMBL" id="CP037423">
    <property type="protein sequence ID" value="QDV40247.1"/>
    <property type="molecule type" value="Genomic_DNA"/>
</dbReference>
<name>A0A518HHE7_9BACT</name>